<organism evidence="8 9">
    <name type="scientific">Virgisporangium aurantiacum</name>
    <dbReference type="NCBI Taxonomy" id="175570"/>
    <lineage>
        <taxon>Bacteria</taxon>
        <taxon>Bacillati</taxon>
        <taxon>Actinomycetota</taxon>
        <taxon>Actinomycetes</taxon>
        <taxon>Micromonosporales</taxon>
        <taxon>Micromonosporaceae</taxon>
        <taxon>Virgisporangium</taxon>
    </lineage>
</organism>
<dbReference type="InterPro" id="IPR013249">
    <property type="entry name" value="RNA_pol_sigma70_r4_t2"/>
</dbReference>
<feature type="domain" description="RNA polymerase sigma factor 70 region 4 type 2" evidence="7">
    <location>
        <begin position="102"/>
        <end position="154"/>
    </location>
</feature>
<comment type="caution">
    <text evidence="8">The sequence shown here is derived from an EMBL/GenBank/DDBJ whole genome shotgun (WGS) entry which is preliminary data.</text>
</comment>
<dbReference type="AlphaFoldDB" id="A0A8J3ZIL9"/>
<keyword evidence="5" id="KW-0804">Transcription</keyword>
<dbReference type="Proteomes" id="UP000612585">
    <property type="component" value="Unassembled WGS sequence"/>
</dbReference>
<dbReference type="NCBIfam" id="TIGR02983">
    <property type="entry name" value="SigE-fam_strep"/>
    <property type="match status" value="1"/>
</dbReference>
<evidence type="ECO:0000259" key="7">
    <source>
        <dbReference type="Pfam" id="PF08281"/>
    </source>
</evidence>
<evidence type="ECO:0000313" key="9">
    <source>
        <dbReference type="Proteomes" id="UP000612585"/>
    </source>
</evidence>
<dbReference type="InterPro" id="IPR014325">
    <property type="entry name" value="RNA_pol_sigma-E_actinobac"/>
</dbReference>
<dbReference type="PANTHER" id="PTHR43133">
    <property type="entry name" value="RNA POLYMERASE ECF-TYPE SIGMA FACTO"/>
    <property type="match status" value="1"/>
</dbReference>
<dbReference type="GO" id="GO:0006352">
    <property type="term" value="P:DNA-templated transcription initiation"/>
    <property type="evidence" value="ECO:0007669"/>
    <property type="project" value="InterPro"/>
</dbReference>
<keyword evidence="4" id="KW-0238">DNA-binding</keyword>
<reference evidence="8" key="1">
    <citation type="submission" date="2021-01" db="EMBL/GenBank/DDBJ databases">
        <title>Whole genome shotgun sequence of Virgisporangium aurantiacum NBRC 16421.</title>
        <authorList>
            <person name="Komaki H."/>
            <person name="Tamura T."/>
        </authorList>
    </citation>
    <scope>NUCLEOTIDE SEQUENCE</scope>
    <source>
        <strain evidence="8">NBRC 16421</strain>
    </source>
</reference>
<dbReference type="NCBIfam" id="TIGR02937">
    <property type="entry name" value="sigma70-ECF"/>
    <property type="match status" value="1"/>
</dbReference>
<dbReference type="PANTHER" id="PTHR43133:SF50">
    <property type="entry name" value="ECF RNA POLYMERASE SIGMA FACTOR SIGM"/>
    <property type="match status" value="1"/>
</dbReference>
<dbReference type="InterPro" id="IPR036388">
    <property type="entry name" value="WH-like_DNA-bd_sf"/>
</dbReference>
<dbReference type="InterPro" id="IPR014284">
    <property type="entry name" value="RNA_pol_sigma-70_dom"/>
</dbReference>
<dbReference type="Pfam" id="PF04542">
    <property type="entry name" value="Sigma70_r2"/>
    <property type="match status" value="1"/>
</dbReference>
<dbReference type="SUPFAM" id="SSF88946">
    <property type="entry name" value="Sigma2 domain of RNA polymerase sigma factors"/>
    <property type="match status" value="1"/>
</dbReference>
<dbReference type="Gene3D" id="1.10.1740.10">
    <property type="match status" value="1"/>
</dbReference>
<proteinExistence type="inferred from homology"/>
<evidence type="ECO:0000259" key="6">
    <source>
        <dbReference type="Pfam" id="PF04542"/>
    </source>
</evidence>
<dbReference type="InterPro" id="IPR007627">
    <property type="entry name" value="RNA_pol_sigma70_r2"/>
</dbReference>
<keyword evidence="2" id="KW-0805">Transcription regulation</keyword>
<protein>
    <submittedName>
        <fullName evidence="8">DNA-directed RNA polymerase sigma-70 factor</fullName>
    </submittedName>
</protein>
<dbReference type="SUPFAM" id="SSF88659">
    <property type="entry name" value="Sigma3 and sigma4 domains of RNA polymerase sigma factors"/>
    <property type="match status" value="1"/>
</dbReference>
<feature type="domain" description="RNA polymerase sigma-70 region 2" evidence="6">
    <location>
        <begin position="18"/>
        <end position="81"/>
    </location>
</feature>
<dbReference type="GO" id="GO:0016987">
    <property type="term" value="F:sigma factor activity"/>
    <property type="evidence" value="ECO:0007669"/>
    <property type="project" value="UniProtKB-KW"/>
</dbReference>
<dbReference type="GO" id="GO:0003677">
    <property type="term" value="F:DNA binding"/>
    <property type="evidence" value="ECO:0007669"/>
    <property type="project" value="UniProtKB-KW"/>
</dbReference>
<evidence type="ECO:0000313" key="8">
    <source>
        <dbReference type="EMBL" id="GIJ63468.1"/>
    </source>
</evidence>
<evidence type="ECO:0000256" key="5">
    <source>
        <dbReference type="ARBA" id="ARBA00023163"/>
    </source>
</evidence>
<dbReference type="InterPro" id="IPR013324">
    <property type="entry name" value="RNA_pol_sigma_r3/r4-like"/>
</dbReference>
<keyword evidence="8" id="KW-0240">DNA-directed RNA polymerase</keyword>
<dbReference type="RefSeq" id="WP_204010038.1">
    <property type="nucleotide sequence ID" value="NZ_BOPG01000095.1"/>
</dbReference>
<name>A0A8J3ZIL9_9ACTN</name>
<dbReference type="InterPro" id="IPR039425">
    <property type="entry name" value="RNA_pol_sigma-70-like"/>
</dbReference>
<keyword evidence="3" id="KW-0731">Sigma factor</keyword>
<dbReference type="InterPro" id="IPR013325">
    <property type="entry name" value="RNA_pol_sigma_r2"/>
</dbReference>
<dbReference type="GO" id="GO:0000428">
    <property type="term" value="C:DNA-directed RNA polymerase complex"/>
    <property type="evidence" value="ECO:0007669"/>
    <property type="project" value="UniProtKB-KW"/>
</dbReference>
<gene>
    <name evidence="8" type="ORF">Vau01_109840</name>
</gene>
<evidence type="ECO:0000256" key="4">
    <source>
        <dbReference type="ARBA" id="ARBA00023125"/>
    </source>
</evidence>
<accession>A0A8J3ZIL9</accession>
<dbReference type="Pfam" id="PF08281">
    <property type="entry name" value="Sigma70_r4_2"/>
    <property type="match status" value="1"/>
</dbReference>
<evidence type="ECO:0000256" key="2">
    <source>
        <dbReference type="ARBA" id="ARBA00023015"/>
    </source>
</evidence>
<sequence length="170" mass="19606">MSETRTVDAAYAAFVAANWGRYLRVARLLTGDVHRGEELLQDSLVKLYVRWRRASIRGDPHAYLRRTLINGNISWWRRWRREQLVADPPDYEDPRAAATPQDQVRRALRQLPRGQRAVVVLRHYEDLTEREVATLLRCTVGTVKSQNARALAKLRELLVDYDLTAKEGAG</sequence>
<comment type="similarity">
    <text evidence="1">Belongs to the sigma-70 factor family. ECF subfamily.</text>
</comment>
<dbReference type="EMBL" id="BOPG01000095">
    <property type="protein sequence ID" value="GIJ63468.1"/>
    <property type="molecule type" value="Genomic_DNA"/>
</dbReference>
<dbReference type="Gene3D" id="1.10.10.10">
    <property type="entry name" value="Winged helix-like DNA-binding domain superfamily/Winged helix DNA-binding domain"/>
    <property type="match status" value="1"/>
</dbReference>
<keyword evidence="9" id="KW-1185">Reference proteome</keyword>
<dbReference type="CDD" id="cd06171">
    <property type="entry name" value="Sigma70_r4"/>
    <property type="match status" value="1"/>
</dbReference>
<evidence type="ECO:0000256" key="1">
    <source>
        <dbReference type="ARBA" id="ARBA00010641"/>
    </source>
</evidence>
<evidence type="ECO:0000256" key="3">
    <source>
        <dbReference type="ARBA" id="ARBA00023082"/>
    </source>
</evidence>